<dbReference type="InterPro" id="IPR018958">
    <property type="entry name" value="Knr4/Smi1-like_dom"/>
</dbReference>
<dbReference type="Proteomes" id="UP000240957">
    <property type="component" value="Unassembled WGS sequence"/>
</dbReference>
<feature type="domain" description="Knr4/Smi1-like" evidence="1">
    <location>
        <begin position="15"/>
        <end position="149"/>
    </location>
</feature>
<dbReference type="RefSeq" id="WP_107008279.1">
    <property type="nucleotide sequence ID" value="NZ_JBHRSF010000007.1"/>
</dbReference>
<reference evidence="2" key="1">
    <citation type="journal article" date="2014" name="Int. J. Syst. Evol. Microbiol.">
        <title>Complete genome of a new Firmicutes species belonging to the dominant human colonic microbiota ('Ruminococcus bicirculans') reveals two chromosomes and a selective capacity to utilize plant glucans.</title>
        <authorList>
            <consortium name="NISC Comparative Sequencing Program"/>
            <person name="Wegmann U."/>
            <person name="Louis P."/>
            <person name="Goesmann A."/>
            <person name="Henrissat B."/>
            <person name="Duncan S.H."/>
            <person name="Flint H.J."/>
        </authorList>
    </citation>
    <scope>NUCLEOTIDE SEQUENCE</scope>
    <source>
        <strain evidence="2">KCTC 62575</strain>
    </source>
</reference>
<gene>
    <name evidence="2" type="ORF">ACFODO_05190</name>
    <name evidence="3" type="ORF">C9E89_003890</name>
</gene>
<dbReference type="Proteomes" id="UP001595455">
    <property type="component" value="Unassembled WGS sequence"/>
</dbReference>
<dbReference type="Pfam" id="PF09346">
    <property type="entry name" value="SMI1_KNR4"/>
    <property type="match status" value="1"/>
</dbReference>
<organism evidence="3 4">
    <name type="scientific">Acinetobacter sichuanensis</name>
    <dbReference type="NCBI Taxonomy" id="2136183"/>
    <lineage>
        <taxon>Bacteria</taxon>
        <taxon>Pseudomonadati</taxon>
        <taxon>Pseudomonadota</taxon>
        <taxon>Gammaproteobacteria</taxon>
        <taxon>Moraxellales</taxon>
        <taxon>Moraxellaceae</taxon>
        <taxon>Acinetobacter</taxon>
    </lineage>
</organism>
<dbReference type="SMART" id="SM00860">
    <property type="entry name" value="SMI1_KNR4"/>
    <property type="match status" value="1"/>
</dbReference>
<evidence type="ECO:0000313" key="3">
    <source>
        <dbReference type="EMBL" id="RFC84720.1"/>
    </source>
</evidence>
<dbReference type="EMBL" id="JBHRSF010000007">
    <property type="protein sequence ID" value="MFC2994679.1"/>
    <property type="molecule type" value="Genomic_DNA"/>
</dbReference>
<reference evidence="2" key="4">
    <citation type="submission" date="2024-09" db="EMBL/GenBank/DDBJ databases">
        <authorList>
            <person name="Sun Q."/>
            <person name="Mori K."/>
        </authorList>
    </citation>
    <scope>NUCLEOTIDE SEQUENCE</scope>
    <source>
        <strain evidence="2">KCTC 62575</strain>
    </source>
</reference>
<comment type="caution">
    <text evidence="3">The sequence shown here is derived from an EMBL/GenBank/DDBJ whole genome shotgun (WGS) entry which is preliminary data.</text>
</comment>
<evidence type="ECO:0000313" key="4">
    <source>
        <dbReference type="Proteomes" id="UP000240957"/>
    </source>
</evidence>
<reference evidence="5" key="3">
    <citation type="journal article" date="2019" name="Int. J. Syst. Evol. Microbiol.">
        <title>The Global Catalogue of Microorganisms (GCM) 10K type strain sequencing project: providing services to taxonomists for standard genome sequencing and annotation.</title>
        <authorList>
            <consortium name="The Broad Institute Genomics Platform"/>
            <consortium name="The Broad Institute Genome Sequencing Center for Infectious Disease"/>
            <person name="Wu L."/>
            <person name="Ma J."/>
        </authorList>
    </citation>
    <scope>NUCLEOTIDE SEQUENCE [LARGE SCALE GENOMIC DNA]</scope>
    <source>
        <strain evidence="5">KCTC 62575</strain>
    </source>
</reference>
<keyword evidence="5" id="KW-1185">Reference proteome</keyword>
<name>A0A371YTB7_9GAMM</name>
<dbReference type="EMBL" id="PYIX02000004">
    <property type="protein sequence ID" value="RFC84720.1"/>
    <property type="molecule type" value="Genomic_DNA"/>
</dbReference>
<dbReference type="SUPFAM" id="SSF160631">
    <property type="entry name" value="SMI1/KNR4-like"/>
    <property type="match status" value="1"/>
</dbReference>
<accession>A0A371YTB7</accession>
<sequence>MKNFGSVFKEQSKSPVSDLEIAVFEQQLKTELPLDYKEYLKFYDGVQPIHEVFLISKEEGASLLHYFFGLKETKYESLQENLNTFLELQEYPEYAKTSEFLAIGRDQGGNLLALNIADHKDHHVYFVEVHGLENPIFRVASTFTEFLENLYTLSYKSEIERIMKIGTLEELKAYIGEDVDILFNKDQYNRDLLLYSVICIREDFVEYLLPFYGKEQIEASQETALSNSILFEGYEGIISKLNIALRE</sequence>
<proteinExistence type="predicted"/>
<reference evidence="3 4" key="2">
    <citation type="submission" date="2018-08" db="EMBL/GenBank/DDBJ databases">
        <title>The draft genome of Acinetobacter sichuanensis strain WCHAc060041.</title>
        <authorList>
            <person name="Qin J."/>
            <person name="Feng Y."/>
            <person name="Zong Z."/>
        </authorList>
    </citation>
    <scope>NUCLEOTIDE SEQUENCE [LARGE SCALE GENOMIC DNA]</scope>
    <source>
        <strain evidence="3 4">WCHAc060041</strain>
    </source>
</reference>
<dbReference type="InterPro" id="IPR037883">
    <property type="entry name" value="Knr4/Smi1-like_sf"/>
</dbReference>
<dbReference type="OrthoDB" id="4103969at2"/>
<evidence type="ECO:0000313" key="2">
    <source>
        <dbReference type="EMBL" id="MFC2994679.1"/>
    </source>
</evidence>
<evidence type="ECO:0000313" key="5">
    <source>
        <dbReference type="Proteomes" id="UP001595455"/>
    </source>
</evidence>
<protein>
    <submittedName>
        <fullName evidence="3">SMI1/KNR4 family protein</fullName>
    </submittedName>
</protein>
<evidence type="ECO:0000259" key="1">
    <source>
        <dbReference type="SMART" id="SM00860"/>
    </source>
</evidence>
<dbReference type="Gene3D" id="3.40.1580.10">
    <property type="entry name" value="SMI1/KNR4-like"/>
    <property type="match status" value="1"/>
</dbReference>
<dbReference type="AlphaFoldDB" id="A0A371YTB7"/>